<feature type="coiled-coil region" evidence="6">
    <location>
        <begin position="171"/>
        <end position="308"/>
    </location>
</feature>
<keyword evidence="2" id="KW-0963">Cytoplasm</keyword>
<reference evidence="9" key="1">
    <citation type="submission" date="2020-05" db="EMBL/GenBank/DDBJ databases">
        <title>Phylogenomic resolution of chytrid fungi.</title>
        <authorList>
            <person name="Stajich J.E."/>
            <person name="Amses K."/>
            <person name="Simmons R."/>
            <person name="Seto K."/>
            <person name="Myers J."/>
            <person name="Bonds A."/>
            <person name="Quandt C.A."/>
            <person name="Barry K."/>
            <person name="Liu P."/>
            <person name="Grigoriev I."/>
            <person name="Longcore J.E."/>
            <person name="James T.Y."/>
        </authorList>
    </citation>
    <scope>NUCLEOTIDE SEQUENCE</scope>
    <source>
        <strain evidence="9">JEL0318</strain>
    </source>
</reference>
<evidence type="ECO:0000256" key="4">
    <source>
        <dbReference type="ARBA" id="ARBA00023054"/>
    </source>
</evidence>
<evidence type="ECO:0000256" key="6">
    <source>
        <dbReference type="SAM" id="Coils"/>
    </source>
</evidence>
<keyword evidence="5" id="KW-0206">Cytoskeleton</keyword>
<protein>
    <recommendedName>
        <fullName evidence="8">Pericentrin/AKAP-450 centrosomal targeting domain-containing protein</fullName>
    </recommendedName>
</protein>
<evidence type="ECO:0000256" key="7">
    <source>
        <dbReference type="SAM" id="MobiDB-lite"/>
    </source>
</evidence>
<evidence type="ECO:0000256" key="2">
    <source>
        <dbReference type="ARBA" id="ARBA00022490"/>
    </source>
</evidence>
<proteinExistence type="predicted"/>
<feature type="compositionally biased region" description="Polar residues" evidence="7">
    <location>
        <begin position="29"/>
        <end position="38"/>
    </location>
</feature>
<feature type="region of interest" description="Disordered" evidence="7">
    <location>
        <begin position="1834"/>
        <end position="1886"/>
    </location>
</feature>
<feature type="region of interest" description="Disordered" evidence="7">
    <location>
        <begin position="2325"/>
        <end position="2352"/>
    </location>
</feature>
<keyword evidence="10" id="KW-1185">Reference proteome</keyword>
<dbReference type="PANTHER" id="PTHR23159:SF31">
    <property type="entry name" value="CENTROSOME-ASSOCIATED PROTEIN CEP250 ISOFORM X1"/>
    <property type="match status" value="1"/>
</dbReference>
<dbReference type="GO" id="GO:0005815">
    <property type="term" value="C:microtubule organizing center"/>
    <property type="evidence" value="ECO:0007669"/>
    <property type="project" value="UniProtKB-SubCell"/>
</dbReference>
<evidence type="ECO:0000313" key="9">
    <source>
        <dbReference type="EMBL" id="KAJ3047125.1"/>
    </source>
</evidence>
<feature type="compositionally biased region" description="Polar residues" evidence="7">
    <location>
        <begin position="46"/>
        <end position="67"/>
    </location>
</feature>
<dbReference type="GO" id="GO:0005737">
    <property type="term" value="C:cytoplasm"/>
    <property type="evidence" value="ECO:0007669"/>
    <property type="project" value="UniProtKB-ARBA"/>
</dbReference>
<evidence type="ECO:0000259" key="8">
    <source>
        <dbReference type="Pfam" id="PF10495"/>
    </source>
</evidence>
<gene>
    <name evidence="9" type="ORF">HK097_000220</name>
</gene>
<feature type="coiled-coil region" evidence="6">
    <location>
        <begin position="988"/>
        <end position="1152"/>
    </location>
</feature>
<name>A0AAD5S724_9FUNG</name>
<evidence type="ECO:0000256" key="1">
    <source>
        <dbReference type="ARBA" id="ARBA00004267"/>
    </source>
</evidence>
<dbReference type="PANTHER" id="PTHR23159">
    <property type="entry name" value="CENTROSOMAL PROTEIN 2"/>
    <property type="match status" value="1"/>
</dbReference>
<dbReference type="Proteomes" id="UP001212841">
    <property type="component" value="Unassembled WGS sequence"/>
</dbReference>
<feature type="coiled-coil region" evidence="6">
    <location>
        <begin position="1178"/>
        <end position="1473"/>
    </location>
</feature>
<dbReference type="EMBL" id="JADGJD010001023">
    <property type="protein sequence ID" value="KAJ3047125.1"/>
    <property type="molecule type" value="Genomic_DNA"/>
</dbReference>
<dbReference type="InterPro" id="IPR019528">
    <property type="entry name" value="PACT_domain"/>
</dbReference>
<sequence length="2550" mass="288328">MFSQQQKLERAKRNLEKLRQKRAEAGATPTHSAIQSARASIAGSPTRIQQDGSMFSPTGSERSSFSYVSRYGPGEDISSPHVAASVDGLAGSVAGAGWNEGVTGPTNSQVLPSSPPENEVAPESPRARRRSLRIQTDPRRTSASKVSPTLERRHRTPSPDLNGQSESATLISNLTAANRTLSDRVAQLEANLAQLPAKTDEQVEVSLQQLEDLSNQLKHAEEKTNDLQTRLESSLQQNAEKDNQIAQLSEQIHSSSHTPAQATETDVSELQSKYDEVCRQLEEQTTKSSQLQITNSELQRQIDEAATKQPLSSAEGGWEVDLPADATTQVELLEVQSELEGLRGAFAALEGEKAGLEERVRELEASPRAFAETASVDTEGLQNQIVELKEQIGILTIRAEEAEKLGQTQPDLHHQISELTSASKELTQTVESLRTEAATSAAELDSTRHRVTQLTEENERMKQQYLELREKARKTVDDLNARGQAVVREREALKSQLEASKKQIGEEQARYTSLQEEFEFLHSVHAKELEEARSSSDSSVNEVREKYEASIAGLQADLATSKAEVEAARKEVEERGEAARREVGEMRREVEEAQERAREDVATLVDSMRDLTEQNGELKKDVAGVLAARAELEAEKASLEETVGSLRRDVERLGQELEVVRAEGDAKVAELEDVVRVHGEEVQGRDQRLQQKEQELEARNQQLQERDQQLQEATQQLQEKETGLLALQQDLEDTRAQWEDAEGRFESIRVRANEEIAKRQATIAELTEELAQVDAERESFYSQLAAKDEEIERLKEEHQKAILTLSFGQEEVQRMLGEGQDRVRTLEQERDQIQFQLSSISAEHESLQNEVSTLRTQKEALVSKLQHLASEKDAVVAEVTEVRASLAEAEGAIASLTEEKEFIEGAMGEQDRVLKGRIEEVTREYEERLRGVGEMQGLLARAEEEVGLLREKLVVVSGEREDGVRRVRELEEEVVRVSGQVGAFGEEKETLQIAVEALELEVEGLRKRAEGAEGKLEGVNDEKDHLRALLDLEREEKEAFVSEREGLERSVAELQQRVSTLQNELTATASGSQEALSLHQAVVRERDELQKKYDELLIETQEANDLHGMETEELHSAMGEVAARLAQLGTEKAEIERDRDHLRGRVEEFENRIVSEASHVEEVLNATRAERDAVLERERELRESLRRYEEGSRAVQEEVEGLRVAVQRGQERVVELEGYVEQLEKERKVKEDEVEALRKDVVEVSRERDDAIPRLEDLASENHALRQDLEVFSSKLEGEAAAVKAAEESKAELQRKLEHLEQQYHDSQTTVTQLTSDIESARQTMESLRSQNSDLEAALQSARDDYEAQIQEKHSSSADVISRTEKEKQALEDRVREVHTELEAIKREKDDKVRDIEIFEEAKVELQKKVEELNAALDAQRSAAADEKEAFAETMRQMEEETQEQVVDLVTTLKEVAAERDVLRGRVEDVERVLVEKDEEVGHLVEEVQRLDETLKLQSSAAEVLAIERDGLVRKLEDVEVALGKVRGDADALAVERDAVIGVRAALEVRLQDLERAEGELRKELDEAVELSERKDEEIRRLRGSVEDLSSGETARQQHLVEELERVRSALDRKSVEAESARKEIEDIVERLNRSQGATHEAAVQVETLTHRLREEHQRSSDLAVEIADLRARLDSSERAVGSVTSPVQSGFAEEGLRRRIAALEEERDSLHARLRDDARVIDELNMRIGALEGNINSLNGALAEADGHRSQLEDALQGADDEIKRFRQTAASDAGKGDVAAEYERKLLEAEERIKQYAHMSDQTLESLEAYRSDAAKSQQKLQEVESELAALKDRANKERRKSTAKNAYEADDEGAGNRRRRRESRRDGRPEGYVNGHEGQDGVHVSQDEYLALQTQVGDYRAQFENAQDLIAEHAREIEVLTEVIQNISDETLLRTQKGDYTVVAQLQRQVDEVRRAWTHEVSANRALRDMLSRTQTDAVRAQDEAAADIARLKQEFEEVVALLEAATKEADDFRIEATQGRMQADDMTRRAREIERNATEQMFEHQESMAAQEDMHGRERQALESLIKKIEKERDEVLREHSSVKRKLEEKMLEIVRRADEADLRLEDTRRNLRNAEADAARFRNEALGRLNEEAELERRALISERNKLEAALYDARIQLRSAKEREQDLLARERAAVERLERERALAADELRAAIASEQRRAREMVDAKVMEVRRSQDNHLSDTLEERSILVARVAEADEKERALLADIARLEVQLNRRDHDMASIQDANMRMRELENDIASNVDTIRDLQVQLSGMADAKNAAEAQVRAERERAKKIALKLEQSREGSGAGGGSSRRSSDTRVSGSEEVERLKKDLWRARMVSAQAVGIWKQTLEKTVGVSFEVRQDSPDLFRLKEQCRTLILEFLQLRSSVDKLSIWRADLKFQKMYLSVKIGDLQESQRISAEVFRRHHIQAPAETITERPPRGIGRLRSFVCVVIGIHRMRSMTRQWHDIIRDRNRIAIDEPIEEVRTPLTTASHDTNGYLDEAFRSTSYTTPRNNDPYGGS</sequence>
<organism evidence="9 10">
    <name type="scientific">Rhizophlyctis rosea</name>
    <dbReference type="NCBI Taxonomy" id="64517"/>
    <lineage>
        <taxon>Eukaryota</taxon>
        <taxon>Fungi</taxon>
        <taxon>Fungi incertae sedis</taxon>
        <taxon>Chytridiomycota</taxon>
        <taxon>Chytridiomycota incertae sedis</taxon>
        <taxon>Chytridiomycetes</taxon>
        <taxon>Rhizophlyctidales</taxon>
        <taxon>Rhizophlyctidaceae</taxon>
        <taxon>Rhizophlyctis</taxon>
    </lineage>
</organism>
<keyword evidence="3" id="KW-0597">Phosphoprotein</keyword>
<feature type="non-terminal residue" evidence="9">
    <location>
        <position position="2550"/>
    </location>
</feature>
<comment type="caution">
    <text evidence="9">The sequence shown here is derived from an EMBL/GenBank/DDBJ whole genome shotgun (WGS) entry which is preliminary data.</text>
</comment>
<evidence type="ECO:0000313" key="10">
    <source>
        <dbReference type="Proteomes" id="UP001212841"/>
    </source>
</evidence>
<feature type="coiled-coil region" evidence="6">
    <location>
        <begin position="1906"/>
        <end position="1933"/>
    </location>
</feature>
<feature type="region of interest" description="Disordered" evidence="7">
    <location>
        <begin position="97"/>
        <end position="167"/>
    </location>
</feature>
<evidence type="ECO:0000256" key="5">
    <source>
        <dbReference type="ARBA" id="ARBA00023212"/>
    </source>
</evidence>
<comment type="subcellular location">
    <subcellularLocation>
        <location evidence="1">Cytoplasm</location>
        <location evidence="1">Cytoskeleton</location>
        <location evidence="1">Microtubule organizing center</location>
    </subcellularLocation>
</comment>
<feature type="compositionally biased region" description="Basic and acidic residues" evidence="7">
    <location>
        <begin position="7"/>
        <end position="24"/>
    </location>
</feature>
<dbReference type="SUPFAM" id="SSF57997">
    <property type="entry name" value="Tropomyosin"/>
    <property type="match status" value="1"/>
</dbReference>
<feature type="coiled-coil region" evidence="6">
    <location>
        <begin position="2059"/>
        <end position="2212"/>
    </location>
</feature>
<feature type="coiled-coil region" evidence="6">
    <location>
        <begin position="544"/>
        <end position="906"/>
    </location>
</feature>
<dbReference type="Pfam" id="PF10495">
    <property type="entry name" value="PACT_coil_coil"/>
    <property type="match status" value="1"/>
</dbReference>
<accession>A0AAD5S724</accession>
<feature type="domain" description="Pericentrin/AKAP-450 centrosomal targeting" evidence="8">
    <location>
        <begin position="2423"/>
        <end position="2495"/>
    </location>
</feature>
<keyword evidence="4 6" id="KW-0175">Coiled coil</keyword>
<feature type="coiled-coil region" evidence="6">
    <location>
        <begin position="332"/>
        <end position="517"/>
    </location>
</feature>
<feature type="region of interest" description="Disordered" evidence="7">
    <location>
        <begin position="2522"/>
        <end position="2550"/>
    </location>
</feature>
<dbReference type="Gene3D" id="1.10.287.1490">
    <property type="match status" value="4"/>
</dbReference>
<feature type="region of interest" description="Disordered" evidence="7">
    <location>
        <begin position="1"/>
        <end position="67"/>
    </location>
</feature>
<feature type="coiled-coil region" evidence="6">
    <location>
        <begin position="2239"/>
        <end position="2325"/>
    </location>
</feature>
<feature type="coiled-coil region" evidence="6">
    <location>
        <begin position="1544"/>
        <end position="1638"/>
    </location>
</feature>
<evidence type="ECO:0000256" key="3">
    <source>
        <dbReference type="ARBA" id="ARBA00022553"/>
    </source>
</evidence>
<feature type="compositionally biased region" description="Polar residues" evidence="7">
    <location>
        <begin position="2534"/>
        <end position="2543"/>
    </location>
</feature>